<dbReference type="Pfam" id="PF04851">
    <property type="entry name" value="ResIII"/>
    <property type="match status" value="1"/>
</dbReference>
<dbReference type="Proteomes" id="UP000231276">
    <property type="component" value="Unassembled WGS sequence"/>
</dbReference>
<dbReference type="InterPro" id="IPR027417">
    <property type="entry name" value="P-loop_NTPase"/>
</dbReference>
<accession>A0A2H0DXP3</accession>
<proteinExistence type="predicted"/>
<feature type="domain" description="Helicase/UvrB N-terminal" evidence="1">
    <location>
        <begin position="19"/>
        <end position="208"/>
    </location>
</feature>
<dbReference type="PANTHER" id="PTHR47396">
    <property type="entry name" value="TYPE I RESTRICTION ENZYME ECOKI R PROTEIN"/>
    <property type="match status" value="1"/>
</dbReference>
<dbReference type="PANTHER" id="PTHR47396:SF1">
    <property type="entry name" value="ATP-DEPENDENT HELICASE IRC3-RELATED"/>
    <property type="match status" value="1"/>
</dbReference>
<dbReference type="GO" id="GO:0005829">
    <property type="term" value="C:cytosol"/>
    <property type="evidence" value="ECO:0007669"/>
    <property type="project" value="TreeGrafter"/>
</dbReference>
<dbReference type="GO" id="GO:0003677">
    <property type="term" value="F:DNA binding"/>
    <property type="evidence" value="ECO:0007669"/>
    <property type="project" value="InterPro"/>
</dbReference>
<dbReference type="InterPro" id="IPR050742">
    <property type="entry name" value="Helicase_Restrict-Modif_Enz"/>
</dbReference>
<evidence type="ECO:0000259" key="1">
    <source>
        <dbReference type="Pfam" id="PF04851"/>
    </source>
</evidence>
<dbReference type="InterPro" id="IPR006935">
    <property type="entry name" value="Helicase/UvrB_N"/>
</dbReference>
<dbReference type="GO" id="GO:0005524">
    <property type="term" value="F:ATP binding"/>
    <property type="evidence" value="ECO:0007669"/>
    <property type="project" value="InterPro"/>
</dbReference>
<protein>
    <recommendedName>
        <fullName evidence="1">Helicase/UvrB N-terminal domain-containing protein</fullName>
    </recommendedName>
</protein>
<reference evidence="2 3" key="1">
    <citation type="submission" date="2017-09" db="EMBL/GenBank/DDBJ databases">
        <title>Depth-based differentiation of microbial function through sediment-hosted aquifers and enrichment of novel symbionts in the deep terrestrial subsurface.</title>
        <authorList>
            <person name="Probst A.J."/>
            <person name="Ladd B."/>
            <person name="Jarett J.K."/>
            <person name="Geller-Mcgrath D.E."/>
            <person name="Sieber C.M."/>
            <person name="Emerson J.B."/>
            <person name="Anantharaman K."/>
            <person name="Thomas B.C."/>
            <person name="Malmstrom R."/>
            <person name="Stieglmeier M."/>
            <person name="Klingl A."/>
            <person name="Woyke T."/>
            <person name="Ryan C.M."/>
            <person name="Banfield J.F."/>
        </authorList>
    </citation>
    <scope>NUCLEOTIDE SEQUENCE [LARGE SCALE GENOMIC DNA]</scope>
    <source>
        <strain evidence="2">CG22_combo_CG10-13_8_21_14_all_43_18</strain>
    </source>
</reference>
<name>A0A2H0DXP3_9BACT</name>
<sequence length="725" mass="82975">MGITEKPYHAEAFGEVPFVCIKIPTGGGKTLVGCHAVEKIMAGALQHKLDRGIVLWFTPSEAIKTQTLKKFKDRKDWHRRVLDEAFDNSVKVFSNEEALSIRKEDVNDNLCIVISSLEAFRKEKSLQNKYKVYQENGTLLTHFENIDEPDYLERDSEGSVINSLANVVRLSNSLIVIDEGHKTTTKLSIDFLKDLNPSFIVEYTATPRSESNILVEIHASELKDEQMVKIPIVLESSAQWQNSVTRGIEKRIELEKDAKKIKGEYIRPIALLQAQPKSKDGHSVTVEHLKDFLLERKISADEIAIKTSEKNELEGVDLFSKSCKIRYIITVNALAEGWDCSFAYILVSVANLGSKIAVEQIIGRIIRLPYAKRKANEDFNRSYVFASARDFNEAAGQIISGLESNGYSRSDLISADKKDATYELEAKKAVSDVLKVPMMALEGDQLSFEDLIGNDFELAKQDHKFEFQIHYDNDGRAIIDIQKDDEWMRGAQMYLKLRYSDKNYTKSELVQWLDKKLRFPLLEKSDKVSFLDKAIEYQLKTRTLSELSVNRYVLADRMSESINGVLEKYAKEKFDTLLQKKKIGAMSFEAFPNTISLKQAVPQEFNRNYYEKIDKLNGEELGFVQRLDLDTLPNIKYWVRSREKIDPFYIQGWKRGKFYPDFIAVTKKGQIIALEWKGADRISNEDTAYKIEIGEVWSRLGGGKLHFFLVHTGNVEEVLKKIKDL</sequence>
<gene>
    <name evidence="2" type="ORF">COW82_01010</name>
</gene>
<dbReference type="SUPFAM" id="SSF52540">
    <property type="entry name" value="P-loop containing nucleoside triphosphate hydrolases"/>
    <property type="match status" value="1"/>
</dbReference>
<dbReference type="AlphaFoldDB" id="A0A2H0DXP3"/>
<dbReference type="Gene3D" id="3.40.50.300">
    <property type="entry name" value="P-loop containing nucleotide triphosphate hydrolases"/>
    <property type="match status" value="2"/>
</dbReference>
<dbReference type="GO" id="GO:0016787">
    <property type="term" value="F:hydrolase activity"/>
    <property type="evidence" value="ECO:0007669"/>
    <property type="project" value="InterPro"/>
</dbReference>
<organism evidence="2 3">
    <name type="scientific">Candidatus Campbellbacteria bacterium CG22_combo_CG10-13_8_21_14_all_43_18</name>
    <dbReference type="NCBI Taxonomy" id="1974530"/>
    <lineage>
        <taxon>Bacteria</taxon>
        <taxon>Candidatus Campbelliibacteriota</taxon>
    </lineage>
</organism>
<evidence type="ECO:0000313" key="3">
    <source>
        <dbReference type="Proteomes" id="UP000231276"/>
    </source>
</evidence>
<comment type="caution">
    <text evidence="2">The sequence shown here is derived from an EMBL/GenBank/DDBJ whole genome shotgun (WGS) entry which is preliminary data.</text>
</comment>
<dbReference type="EMBL" id="PCTS01000013">
    <property type="protein sequence ID" value="PIP86638.1"/>
    <property type="molecule type" value="Genomic_DNA"/>
</dbReference>
<evidence type="ECO:0000313" key="2">
    <source>
        <dbReference type="EMBL" id="PIP86638.1"/>
    </source>
</evidence>